<dbReference type="STRING" id="871652.SAMN04515673_101316"/>
<name>A0A1I6CT62_9RHOB</name>
<dbReference type="Proteomes" id="UP000199302">
    <property type="component" value="Unassembled WGS sequence"/>
</dbReference>
<evidence type="ECO:0000313" key="2">
    <source>
        <dbReference type="Proteomes" id="UP000199302"/>
    </source>
</evidence>
<proteinExistence type="predicted"/>
<organism evidence="1 2">
    <name type="scientific">Poseidonocella sedimentorum</name>
    <dbReference type="NCBI Taxonomy" id="871652"/>
    <lineage>
        <taxon>Bacteria</taxon>
        <taxon>Pseudomonadati</taxon>
        <taxon>Pseudomonadota</taxon>
        <taxon>Alphaproteobacteria</taxon>
        <taxon>Rhodobacterales</taxon>
        <taxon>Roseobacteraceae</taxon>
        <taxon>Poseidonocella</taxon>
    </lineage>
</organism>
<dbReference type="EMBL" id="FOYI01000001">
    <property type="protein sequence ID" value="SFQ96292.1"/>
    <property type="molecule type" value="Genomic_DNA"/>
</dbReference>
<dbReference type="Pfam" id="PF20107">
    <property type="entry name" value="DUF6497"/>
    <property type="match status" value="1"/>
</dbReference>
<sequence length="140" mass="15503">MMLAHEFSHWRYGFAAIGGILWGMAATADGEEEALAVPSGQFLQVSEVIDEPLPSGGLRSRWRFVAPGMTSTTFARLEPDFAHLCEHLALPALRARGLRPTEIVISIADRDVVFGVSDPEAVQFFEAFRVEGGRCQWSFY</sequence>
<accession>A0A1I6CT62</accession>
<dbReference type="OrthoDB" id="7862028at2"/>
<dbReference type="InterPro" id="IPR045467">
    <property type="entry name" value="DUF6497"/>
</dbReference>
<keyword evidence="2" id="KW-1185">Reference proteome</keyword>
<dbReference type="AlphaFoldDB" id="A0A1I6CT62"/>
<evidence type="ECO:0000313" key="1">
    <source>
        <dbReference type="EMBL" id="SFQ96292.1"/>
    </source>
</evidence>
<gene>
    <name evidence="1" type="ORF">SAMN04515673_101316</name>
</gene>
<reference evidence="1 2" key="1">
    <citation type="submission" date="2016-10" db="EMBL/GenBank/DDBJ databases">
        <authorList>
            <person name="de Groot N.N."/>
        </authorList>
    </citation>
    <scope>NUCLEOTIDE SEQUENCE [LARGE SCALE GENOMIC DNA]</scope>
    <source>
        <strain evidence="2">KMM 9023,NRIC 0796,JCM 17311,KCTC 23692</strain>
    </source>
</reference>
<protein>
    <submittedName>
        <fullName evidence="1">Uncharacterized protein</fullName>
    </submittedName>
</protein>
<dbReference type="RefSeq" id="WP_092075911.1">
    <property type="nucleotide sequence ID" value="NZ_FOYI01000001.1"/>
</dbReference>